<gene>
    <name evidence="2" type="ORF">GO816_06605</name>
</gene>
<accession>A0A6I4I6L4</accession>
<feature type="transmembrane region" description="Helical" evidence="1">
    <location>
        <begin position="198"/>
        <end position="216"/>
    </location>
</feature>
<proteinExistence type="predicted"/>
<keyword evidence="1" id="KW-0812">Transmembrane</keyword>
<evidence type="ECO:0000313" key="2">
    <source>
        <dbReference type="EMBL" id="MVN90790.1"/>
    </source>
</evidence>
<feature type="transmembrane region" description="Helical" evidence="1">
    <location>
        <begin position="150"/>
        <end position="173"/>
    </location>
</feature>
<dbReference type="AlphaFoldDB" id="A0A6I4I6L4"/>
<protein>
    <submittedName>
        <fullName evidence="2">Uncharacterized protein</fullName>
    </submittedName>
</protein>
<dbReference type="RefSeq" id="WP_157540561.1">
    <property type="nucleotide sequence ID" value="NZ_WQLA01000002.1"/>
</dbReference>
<keyword evidence="1" id="KW-1133">Transmembrane helix</keyword>
<comment type="caution">
    <text evidence="2">The sequence shown here is derived from an EMBL/GenBank/DDBJ whole genome shotgun (WGS) entry which is preliminary data.</text>
</comment>
<dbReference type="OrthoDB" id="9814194at2"/>
<keyword evidence="3" id="KW-1185">Reference proteome</keyword>
<name>A0A6I4I6L4_9SPHI</name>
<dbReference type="EMBL" id="WQLA01000002">
    <property type="protein sequence ID" value="MVN90790.1"/>
    <property type="molecule type" value="Genomic_DNA"/>
</dbReference>
<reference evidence="2 3" key="1">
    <citation type="submission" date="2019-12" db="EMBL/GenBank/DDBJ databases">
        <title>Mucilaginibacter sp. HME9299 genome sequencing and assembly.</title>
        <authorList>
            <person name="Kang H."/>
            <person name="Kim H."/>
            <person name="Joh K."/>
        </authorList>
    </citation>
    <scope>NUCLEOTIDE SEQUENCE [LARGE SCALE GENOMIC DNA]</scope>
    <source>
        <strain evidence="2 3">HME9299</strain>
    </source>
</reference>
<keyword evidence="1" id="KW-0472">Membrane</keyword>
<sequence length="219" mass="25164">MQSTFIQYRKFDDPALAENLIALLIANSVTYQSEENKLSFDPSFGAVSETSTEYVVKIAPVDFELVNQLVMAHEEATLDQIEEDHYLHKFTDEELTDILIKPDEWSFTDVILAGRLLKERGAPADAETIKTLKQKHLAELRMPAPSQTNWIIVGYLLAPLGGIISVFIGWHLMSHKNILPNGEYVFRYVERDRQHGRIIFIVGIMFILIITAFRIWREQ</sequence>
<evidence type="ECO:0000313" key="3">
    <source>
        <dbReference type="Proteomes" id="UP000434850"/>
    </source>
</evidence>
<dbReference type="Proteomes" id="UP000434850">
    <property type="component" value="Unassembled WGS sequence"/>
</dbReference>
<evidence type="ECO:0000256" key="1">
    <source>
        <dbReference type="SAM" id="Phobius"/>
    </source>
</evidence>
<organism evidence="2 3">
    <name type="scientific">Mucilaginibacter aquatilis</name>
    <dbReference type="NCBI Taxonomy" id="1517760"/>
    <lineage>
        <taxon>Bacteria</taxon>
        <taxon>Pseudomonadati</taxon>
        <taxon>Bacteroidota</taxon>
        <taxon>Sphingobacteriia</taxon>
        <taxon>Sphingobacteriales</taxon>
        <taxon>Sphingobacteriaceae</taxon>
        <taxon>Mucilaginibacter</taxon>
    </lineage>
</organism>